<dbReference type="InterPro" id="IPR006089">
    <property type="entry name" value="Acyl-CoA_DH_CS"/>
</dbReference>
<feature type="domain" description="Acyl-CoA dehydrogenase/oxidase C-terminal" evidence="7">
    <location>
        <begin position="312"/>
        <end position="462"/>
    </location>
</feature>
<keyword evidence="5" id="KW-0560">Oxidoreductase</keyword>
<dbReference type="GO" id="GO:0003995">
    <property type="term" value="F:acyl-CoA dehydrogenase activity"/>
    <property type="evidence" value="ECO:0007669"/>
    <property type="project" value="InterPro"/>
</dbReference>
<dbReference type="Proteomes" id="UP000319514">
    <property type="component" value="Unassembled WGS sequence"/>
</dbReference>
<sequence>MTDLTPPDLAGVYPSVTIRPSLPGVSTHEVTNQVPPLLGHNVVDSDPALTEGLARWGDATDRAGLSRLGELAGTARAQAWGDQADRVTPVLHTHSPRGERIDEVEFHPAWHELMSTAVSHGLTAEPWTRPPGTGAHVRRAAGFVAWSQVEAGHGCPVSMTYAAVPALMTSPELGALWAPLLASREYDFGLRPRADKTGAIAGMGMTEKQGGSDVRRNATVATPSPGGPLEGGDTYRLTGHKWFCSAPMSDVFLVLAQAPGGLTCFVVPRVLADGSRNTFAIQRLKDKLGNRSNASSEIELDGTWGVRLGDEGRGIRTILDMVAATRLDCVLGSASTMRAALVRAVHHTRHRRAFGAALVDQPLMRNVLTDLALESEAATTLGLRLAAAVDEGDIAFSRLAVAVAKFWVCKRTSPMVAEALECLGGNGFVEENGLARLYREAPLNSIWEGSGNVNALDVVRAVTREPHALEALHRELALARGADARLDTAIERSVAAARELATSDPGDAQAGARGVVELLATTLQASLLVRFAPAHVSGVFVASRLGGEHGHSFGTLPAAAVRAAGTQVIDRAFAG</sequence>
<dbReference type="InterPro" id="IPR041504">
    <property type="entry name" value="AidB_N"/>
</dbReference>
<keyword evidence="11" id="KW-1185">Reference proteome</keyword>
<evidence type="ECO:0000313" key="10">
    <source>
        <dbReference type="EMBL" id="TQL60432.1"/>
    </source>
</evidence>
<evidence type="ECO:0000256" key="5">
    <source>
        <dbReference type="RuleBase" id="RU362125"/>
    </source>
</evidence>
<dbReference type="Gene3D" id="6.10.250.600">
    <property type="match status" value="1"/>
</dbReference>
<comment type="cofactor">
    <cofactor evidence="1 5">
        <name>FAD</name>
        <dbReference type="ChEBI" id="CHEBI:57692"/>
    </cofactor>
</comment>
<dbReference type="Pfam" id="PF00441">
    <property type="entry name" value="Acyl-CoA_dh_1"/>
    <property type="match status" value="1"/>
</dbReference>
<evidence type="ECO:0000256" key="1">
    <source>
        <dbReference type="ARBA" id="ARBA00001974"/>
    </source>
</evidence>
<evidence type="ECO:0000259" key="8">
    <source>
        <dbReference type="Pfam" id="PF02770"/>
    </source>
</evidence>
<dbReference type="Gene3D" id="1.20.140.10">
    <property type="entry name" value="Butyryl-CoA Dehydrogenase, subunit A, domain 3"/>
    <property type="match status" value="1"/>
</dbReference>
<dbReference type="InterPro" id="IPR009100">
    <property type="entry name" value="AcylCoA_DH/oxidase_NM_dom_sf"/>
</dbReference>
<dbReference type="PANTHER" id="PTHR42707:SF3">
    <property type="entry name" value="ACYL-COA DEHYDROGENASE AIDB-RELATED"/>
    <property type="match status" value="1"/>
</dbReference>
<dbReference type="AlphaFoldDB" id="A0A542ZJ92"/>
<comment type="caution">
    <text evidence="10">The sequence shown here is derived from an EMBL/GenBank/DDBJ whole genome shotgun (WGS) entry which is preliminary data.</text>
</comment>
<dbReference type="InterPro" id="IPR052904">
    <property type="entry name" value="Acyl-CoA_dehydrogenase-like"/>
</dbReference>
<evidence type="ECO:0000256" key="6">
    <source>
        <dbReference type="SAM" id="MobiDB-lite"/>
    </source>
</evidence>
<reference evidence="10 11" key="1">
    <citation type="submission" date="2019-06" db="EMBL/GenBank/DDBJ databases">
        <title>Sequencing the genomes of 1000 actinobacteria strains.</title>
        <authorList>
            <person name="Klenk H.-P."/>
        </authorList>
    </citation>
    <scope>NUCLEOTIDE SEQUENCE [LARGE SCALE GENOMIC DNA]</scope>
    <source>
        <strain evidence="10 11">DSM 18082</strain>
    </source>
</reference>
<dbReference type="EMBL" id="VFOQ01000001">
    <property type="protein sequence ID" value="TQL60432.1"/>
    <property type="molecule type" value="Genomic_DNA"/>
</dbReference>
<keyword evidence="3 5" id="KW-0285">Flavoprotein</keyword>
<feature type="domain" description="Adaptive response protein AidB N-terminal" evidence="9">
    <location>
        <begin position="32"/>
        <end position="187"/>
    </location>
</feature>
<dbReference type="Pfam" id="PF02770">
    <property type="entry name" value="Acyl-CoA_dh_M"/>
    <property type="match status" value="1"/>
</dbReference>
<dbReference type="SUPFAM" id="SSF56645">
    <property type="entry name" value="Acyl-CoA dehydrogenase NM domain-like"/>
    <property type="match status" value="1"/>
</dbReference>
<dbReference type="Pfam" id="PF18158">
    <property type="entry name" value="AidB_N"/>
    <property type="match status" value="1"/>
</dbReference>
<feature type="region of interest" description="Disordered" evidence="6">
    <location>
        <begin position="204"/>
        <end position="231"/>
    </location>
</feature>
<keyword evidence="4 5" id="KW-0274">FAD</keyword>
<protein>
    <submittedName>
        <fullName evidence="10">Putative acyl-CoA dehydrogenase</fullName>
    </submittedName>
</protein>
<gene>
    <name evidence="10" type="ORF">FB474_1824</name>
</gene>
<evidence type="ECO:0000256" key="2">
    <source>
        <dbReference type="ARBA" id="ARBA00009347"/>
    </source>
</evidence>
<comment type="similarity">
    <text evidence="2 5">Belongs to the acyl-CoA dehydrogenase family.</text>
</comment>
<evidence type="ECO:0000259" key="9">
    <source>
        <dbReference type="Pfam" id="PF18158"/>
    </source>
</evidence>
<evidence type="ECO:0000256" key="3">
    <source>
        <dbReference type="ARBA" id="ARBA00022630"/>
    </source>
</evidence>
<dbReference type="PANTHER" id="PTHR42707">
    <property type="entry name" value="ACYL-COA DEHYDROGENASE"/>
    <property type="match status" value="1"/>
</dbReference>
<evidence type="ECO:0000259" key="7">
    <source>
        <dbReference type="Pfam" id="PF00441"/>
    </source>
</evidence>
<proteinExistence type="inferred from homology"/>
<feature type="domain" description="Acyl-CoA oxidase/dehydrogenase middle" evidence="8">
    <location>
        <begin position="203"/>
        <end position="301"/>
    </location>
</feature>
<name>A0A542ZJ92_9MICO</name>
<dbReference type="InterPro" id="IPR006091">
    <property type="entry name" value="Acyl-CoA_Oxase/DH_mid-dom"/>
</dbReference>
<dbReference type="SUPFAM" id="SSF47203">
    <property type="entry name" value="Acyl-CoA dehydrogenase C-terminal domain-like"/>
    <property type="match status" value="1"/>
</dbReference>
<evidence type="ECO:0000313" key="11">
    <source>
        <dbReference type="Proteomes" id="UP000319514"/>
    </source>
</evidence>
<dbReference type="PROSITE" id="PS00073">
    <property type="entry name" value="ACYL_COA_DH_2"/>
    <property type="match status" value="1"/>
</dbReference>
<dbReference type="InterPro" id="IPR036250">
    <property type="entry name" value="AcylCo_DH-like_C"/>
</dbReference>
<accession>A0A542ZJ92</accession>
<dbReference type="InterPro" id="IPR009075">
    <property type="entry name" value="AcylCo_DH/oxidase_C"/>
</dbReference>
<organism evidence="10 11">
    <name type="scientific">Oryzihumus leptocrescens</name>
    <dbReference type="NCBI Taxonomy" id="297536"/>
    <lineage>
        <taxon>Bacteria</taxon>
        <taxon>Bacillati</taxon>
        <taxon>Actinomycetota</taxon>
        <taxon>Actinomycetes</taxon>
        <taxon>Micrococcales</taxon>
        <taxon>Intrasporangiaceae</taxon>
        <taxon>Oryzihumus</taxon>
    </lineage>
</organism>
<dbReference type="Gene3D" id="2.40.110.20">
    <property type="match status" value="1"/>
</dbReference>
<evidence type="ECO:0000256" key="4">
    <source>
        <dbReference type="ARBA" id="ARBA00022827"/>
    </source>
</evidence>